<reference evidence="1" key="1">
    <citation type="submission" date="2021-02" db="EMBL/GenBank/DDBJ databases">
        <authorList>
            <person name="Syme A R."/>
            <person name="Syme A R."/>
            <person name="Moolhuijzen P."/>
        </authorList>
    </citation>
    <scope>NUCLEOTIDE SEQUENCE</scope>
    <source>
        <strain evidence="1">W1-1</strain>
    </source>
</reference>
<protein>
    <submittedName>
        <fullName evidence="1">Uncharacterized protein</fullName>
    </submittedName>
</protein>
<accession>A0A6S6WPF4</accession>
<evidence type="ECO:0000313" key="2">
    <source>
        <dbReference type="Proteomes" id="UP000472372"/>
    </source>
</evidence>
<gene>
    <name evidence="1" type="ORF">PTTW11_10280</name>
</gene>
<proteinExistence type="predicted"/>
<sequence length="263" mass="29097">MTPPLDLLSGFNADIISLESNLRGIIGYFKEIDATPDHGQNINLIIAKVPQIILDIEKHYDNLRRSLLDEAAFAQEHGADAVKNSKALLQELWRLMIRARAMLASANHTAMQQIYTQDSMLLPIPQELESEPACADFLGHYRIFKGHLIQLHSGEAAAVQQTVDAYRDSIKAGKSDMEAQVVGAEMGKMYTQQLMAGTFADAQLAWEALDQSQAEFFTAVEREGGGGMDEEVVSGMRNLIKDGKEIFKRYEATVGLAGMERPL</sequence>
<dbReference type="EMBL" id="HG992986">
    <property type="protein sequence ID" value="CAE7212283.1"/>
    <property type="molecule type" value="Genomic_DNA"/>
</dbReference>
<dbReference type="AlphaFoldDB" id="A0A6S6WPF4"/>
<name>A0A6S6WPF4_9PLEO</name>
<evidence type="ECO:0000313" key="1">
    <source>
        <dbReference type="EMBL" id="CAE7212283.1"/>
    </source>
</evidence>
<organism evidence="1 2">
    <name type="scientific">Pyrenophora teres f. teres</name>
    <dbReference type="NCBI Taxonomy" id="97479"/>
    <lineage>
        <taxon>Eukaryota</taxon>
        <taxon>Fungi</taxon>
        <taxon>Dikarya</taxon>
        <taxon>Ascomycota</taxon>
        <taxon>Pezizomycotina</taxon>
        <taxon>Dothideomycetes</taxon>
        <taxon>Pleosporomycetidae</taxon>
        <taxon>Pleosporales</taxon>
        <taxon>Pleosporineae</taxon>
        <taxon>Pleosporaceae</taxon>
        <taxon>Pyrenophora</taxon>
    </lineage>
</organism>
<dbReference type="Proteomes" id="UP000472372">
    <property type="component" value="Chromosome 10"/>
</dbReference>